<dbReference type="EMBL" id="AJSR01001601">
    <property type="protein sequence ID" value="EKM30558.1"/>
    <property type="molecule type" value="Genomic_DNA"/>
</dbReference>
<protein>
    <submittedName>
        <fullName evidence="1">Uncharacterized protein</fullName>
    </submittedName>
</protein>
<evidence type="ECO:0000313" key="2">
    <source>
        <dbReference type="Proteomes" id="UP000008367"/>
    </source>
</evidence>
<feature type="non-terminal residue" evidence="1">
    <location>
        <position position="25"/>
    </location>
</feature>
<organism evidence="1 2">
    <name type="scientific">Vibrio harveyi</name>
    <name type="common">Beneckea harveyi</name>
    <dbReference type="NCBI Taxonomy" id="669"/>
    <lineage>
        <taxon>Bacteria</taxon>
        <taxon>Pseudomonadati</taxon>
        <taxon>Pseudomonadota</taxon>
        <taxon>Gammaproteobacteria</taxon>
        <taxon>Vibrionales</taxon>
        <taxon>Vibrionaceae</taxon>
        <taxon>Vibrio</taxon>
    </lineage>
</organism>
<dbReference type="Proteomes" id="UP000008367">
    <property type="component" value="Unassembled WGS sequence"/>
</dbReference>
<sequence>MQERDLSSSSSDLNVYYLYLPYLNL</sequence>
<gene>
    <name evidence="1" type="ORF">VCHENC02_3726A</name>
</gene>
<evidence type="ECO:0000313" key="1">
    <source>
        <dbReference type="EMBL" id="EKM30558.1"/>
    </source>
</evidence>
<name>A0A454CVY7_VIBHA</name>
<reference evidence="1 2" key="1">
    <citation type="submission" date="2012-10" db="EMBL/GenBank/DDBJ databases">
        <title>Genome sequence of Vibrio Cholerae HENC-02.</title>
        <authorList>
            <person name="Eppinger M."/>
            <person name="Hasan N.A."/>
            <person name="Sengamalay N."/>
            <person name="Hine E."/>
            <person name="Su Q."/>
            <person name="Daugherty S.C."/>
            <person name="Young S."/>
            <person name="Sadzewicz L."/>
            <person name="Tallon L."/>
            <person name="Cebula T.A."/>
            <person name="Ravel J."/>
            <person name="Colwell R.R."/>
        </authorList>
    </citation>
    <scope>NUCLEOTIDE SEQUENCE [LARGE SCALE GENOMIC DNA]</scope>
    <source>
        <strain evidence="1 2">HENC-02</strain>
    </source>
</reference>
<dbReference type="AlphaFoldDB" id="A0A454CVY7"/>
<proteinExistence type="predicted"/>
<comment type="caution">
    <text evidence="1">The sequence shown here is derived from an EMBL/GenBank/DDBJ whole genome shotgun (WGS) entry which is preliminary data.</text>
</comment>
<accession>A0A454CVY7</accession>